<dbReference type="OrthoDB" id="5585372at2759"/>
<protein>
    <submittedName>
        <fullName evidence="1">Uncharacterized protein</fullName>
    </submittedName>
</protein>
<evidence type="ECO:0000313" key="2">
    <source>
        <dbReference type="Proteomes" id="UP000187283"/>
    </source>
</evidence>
<evidence type="ECO:0000313" key="1">
    <source>
        <dbReference type="EMBL" id="OMJ13434.1"/>
    </source>
</evidence>
<dbReference type="Proteomes" id="UP000187283">
    <property type="component" value="Unassembled WGS sequence"/>
</dbReference>
<gene>
    <name evidence="1" type="ORF">AYI70_g8497</name>
</gene>
<keyword evidence="2" id="KW-1185">Reference proteome</keyword>
<accession>A0A1R1XFM0</accession>
<organism evidence="1 2">
    <name type="scientific">Smittium culicis</name>
    <dbReference type="NCBI Taxonomy" id="133412"/>
    <lineage>
        <taxon>Eukaryota</taxon>
        <taxon>Fungi</taxon>
        <taxon>Fungi incertae sedis</taxon>
        <taxon>Zoopagomycota</taxon>
        <taxon>Kickxellomycotina</taxon>
        <taxon>Harpellomycetes</taxon>
        <taxon>Harpellales</taxon>
        <taxon>Legeriomycetaceae</taxon>
        <taxon>Smittium</taxon>
    </lineage>
</organism>
<name>A0A1R1XFM0_9FUNG</name>
<comment type="caution">
    <text evidence="1">The sequence shown here is derived from an EMBL/GenBank/DDBJ whole genome shotgun (WGS) entry which is preliminary data.</text>
</comment>
<dbReference type="EMBL" id="LSSN01003486">
    <property type="protein sequence ID" value="OMJ13434.1"/>
    <property type="molecule type" value="Genomic_DNA"/>
</dbReference>
<dbReference type="AlphaFoldDB" id="A0A1R1XFM0"/>
<reference evidence="1 2" key="1">
    <citation type="submission" date="2017-01" db="EMBL/GenBank/DDBJ databases">
        <authorList>
            <person name="Mah S.A."/>
            <person name="Swanson W.J."/>
            <person name="Moy G.W."/>
            <person name="Vacquier V.D."/>
        </authorList>
    </citation>
    <scope>NUCLEOTIDE SEQUENCE [LARGE SCALE GENOMIC DNA]</scope>
    <source>
        <strain evidence="1 2">GSMNP</strain>
    </source>
</reference>
<proteinExistence type="predicted"/>
<sequence length="110" mass="12634">MWYSVRDKTIDRILPDSISINTNFLLTNSSEARLGLVGKLLGGVYKQSLGQLHADATDQIYELETANFLDGIRVVRSLIIDRINYYPAVLNRFHMGMELLVRWKGVSWNF</sequence>